<dbReference type="GeneID" id="13998046"/>
<organism evidence="1 2">
    <name type="scientific">Escherichia phage vB_EcoM_ACG-C40</name>
    <dbReference type="NCBI Taxonomy" id="1141141"/>
    <lineage>
        <taxon>Viruses</taxon>
        <taxon>Duplodnaviria</taxon>
        <taxon>Heunggongvirae</taxon>
        <taxon>Uroviricota</taxon>
        <taxon>Caudoviricetes</taxon>
        <taxon>Pantevenvirales</taxon>
        <taxon>Straboviridae</taxon>
        <taxon>Tevenvirinae</taxon>
        <taxon>Tequatrovirus</taxon>
        <taxon>Tequatrovirus c40</taxon>
    </lineage>
</organism>
<evidence type="ECO:0008006" key="3">
    <source>
        <dbReference type="Google" id="ProtNLM"/>
    </source>
</evidence>
<dbReference type="InterPro" id="IPR057969">
    <property type="entry name" value="T4_Y13H-like"/>
</dbReference>
<name>K4FC36_9CAUD</name>
<evidence type="ECO:0000313" key="1">
    <source>
        <dbReference type="EMBL" id="AFH20182.1"/>
    </source>
</evidence>
<keyword evidence="2" id="KW-1185">Reference proteome</keyword>
<dbReference type="Proteomes" id="UP000009211">
    <property type="component" value="Segment"/>
</dbReference>
<gene>
    <name evidence="1" type="ORF">ACG-C40_0217</name>
</gene>
<dbReference type="Pfam" id="PF25744">
    <property type="entry name" value="T4_Y13H"/>
    <property type="match status" value="1"/>
</dbReference>
<dbReference type="RefSeq" id="YP_006986774.1">
    <property type="nucleotide sequence ID" value="NC_019399.1"/>
</dbReference>
<dbReference type="KEGG" id="vg:13998046"/>
<protein>
    <recommendedName>
        <fullName evidence="3">Signal-peptide domain-containing protein</fullName>
    </recommendedName>
</protein>
<sequence>MAWHHETWAIVIVNSSLVGTSNGQFCVFTSENRAWEECLKLREKNPDVELVVKKTKLPLPWKTYE</sequence>
<proteinExistence type="predicted"/>
<dbReference type="EMBL" id="JN986846">
    <property type="protein sequence ID" value="AFH20182.1"/>
    <property type="molecule type" value="Genomic_DNA"/>
</dbReference>
<evidence type="ECO:0000313" key="2">
    <source>
        <dbReference type="Proteomes" id="UP000009211"/>
    </source>
</evidence>
<accession>K4FC36</accession>
<reference evidence="2" key="1">
    <citation type="submission" date="2011-11" db="EMBL/GenBank/DDBJ databases">
        <authorList>
            <person name="Chibeu A."/>
            <person name="Kropinski A.M."/>
        </authorList>
    </citation>
    <scope>NUCLEOTIDE SEQUENCE [LARGE SCALE GENOMIC DNA]</scope>
</reference>